<dbReference type="AlphaFoldDB" id="A0A0G1M2Y1"/>
<dbReference type="GO" id="GO:0009330">
    <property type="term" value="C:DNA topoisomerase type II (double strand cut, ATP-hydrolyzing) complex"/>
    <property type="evidence" value="ECO:0007669"/>
    <property type="project" value="TreeGrafter"/>
</dbReference>
<dbReference type="GO" id="GO:0005737">
    <property type="term" value="C:cytoplasm"/>
    <property type="evidence" value="ECO:0007669"/>
    <property type="project" value="TreeGrafter"/>
</dbReference>
<dbReference type="Proteomes" id="UP000033901">
    <property type="component" value="Unassembled WGS sequence"/>
</dbReference>
<dbReference type="Pfam" id="PF03989">
    <property type="entry name" value="DNA_gyraseA_C"/>
    <property type="match status" value="4"/>
</dbReference>
<evidence type="ECO:0000313" key="2">
    <source>
        <dbReference type="Proteomes" id="UP000033901"/>
    </source>
</evidence>
<dbReference type="InterPro" id="IPR050220">
    <property type="entry name" value="Type_II_DNA_Topoisomerases"/>
</dbReference>
<dbReference type="Gene3D" id="2.120.10.90">
    <property type="entry name" value="DNA gyrase/topoisomerase IV, subunit A, C-terminal"/>
    <property type="match status" value="1"/>
</dbReference>
<dbReference type="InterPro" id="IPR006691">
    <property type="entry name" value="GyrA/parC_rep"/>
</dbReference>
<dbReference type="GO" id="GO:0005524">
    <property type="term" value="F:ATP binding"/>
    <property type="evidence" value="ECO:0007669"/>
    <property type="project" value="InterPro"/>
</dbReference>
<dbReference type="PATRIC" id="fig|1618413.3.peg.404"/>
<sequence length="244" mass="26967">LKEKFGDERKTKIYKAAIGEFSEEDLVPKEETLITVTQTGYIKRVPRGTYKAQRRGGKGVVGMTTKEEDEIEHILTATTHDTILFFTDKGRVFGTKAWEIPETSRQAKGQALVNLLNLEQEEQILSILPLAKNGGGKHLILVTASGIVKKTPISQYENLRVSGLIAIRLRGTDKLVSAHITGGDEHVLIITKKGKAIRFPETNARPMGRATSGVAGMRMEAKDEVIAMESHHGNRKNRPSDNNL</sequence>
<organism evidence="1 2">
    <name type="scientific">Candidatus Curtissbacteria bacterium GW2011_GWC1_44_33</name>
    <dbReference type="NCBI Taxonomy" id="1618413"/>
    <lineage>
        <taxon>Bacteria</taxon>
        <taxon>Candidatus Curtissiibacteriota</taxon>
    </lineage>
</organism>
<dbReference type="EMBL" id="LCIZ01000029">
    <property type="protein sequence ID" value="KKT66284.1"/>
    <property type="molecule type" value="Genomic_DNA"/>
</dbReference>
<dbReference type="GO" id="GO:0003677">
    <property type="term" value="F:DNA binding"/>
    <property type="evidence" value="ECO:0007669"/>
    <property type="project" value="InterPro"/>
</dbReference>
<dbReference type="InterPro" id="IPR035516">
    <property type="entry name" value="Gyrase/topoIV_suA_C"/>
</dbReference>
<dbReference type="PANTHER" id="PTHR43493:SF5">
    <property type="entry name" value="DNA GYRASE SUBUNIT A, CHLOROPLASTIC_MITOCHONDRIAL"/>
    <property type="match status" value="1"/>
</dbReference>
<feature type="non-terminal residue" evidence="1">
    <location>
        <position position="1"/>
    </location>
</feature>
<proteinExistence type="predicted"/>
<evidence type="ECO:0000313" key="1">
    <source>
        <dbReference type="EMBL" id="KKT66284.1"/>
    </source>
</evidence>
<gene>
    <name evidence="1" type="ORF">UW61_C0029G0008</name>
</gene>
<protein>
    <submittedName>
        <fullName evidence="1">Gyrase subunit A protein</fullName>
    </submittedName>
</protein>
<dbReference type="SUPFAM" id="SSF101904">
    <property type="entry name" value="GyrA/ParC C-terminal domain-like"/>
    <property type="match status" value="1"/>
</dbReference>
<name>A0A0G1M2Y1_9BACT</name>
<dbReference type="GO" id="GO:0006265">
    <property type="term" value="P:DNA topological change"/>
    <property type="evidence" value="ECO:0007669"/>
    <property type="project" value="InterPro"/>
</dbReference>
<reference evidence="1 2" key="1">
    <citation type="journal article" date="2015" name="Nature">
        <title>rRNA introns, odd ribosomes, and small enigmatic genomes across a large radiation of phyla.</title>
        <authorList>
            <person name="Brown C.T."/>
            <person name="Hug L.A."/>
            <person name="Thomas B.C."/>
            <person name="Sharon I."/>
            <person name="Castelle C.J."/>
            <person name="Singh A."/>
            <person name="Wilkins M.J."/>
            <person name="Williams K.H."/>
            <person name="Banfield J.F."/>
        </authorList>
    </citation>
    <scope>NUCLEOTIDE SEQUENCE [LARGE SCALE GENOMIC DNA]</scope>
</reference>
<dbReference type="GO" id="GO:0003918">
    <property type="term" value="F:DNA topoisomerase type II (double strand cut, ATP-hydrolyzing) activity"/>
    <property type="evidence" value="ECO:0007669"/>
    <property type="project" value="TreeGrafter"/>
</dbReference>
<dbReference type="PANTHER" id="PTHR43493">
    <property type="entry name" value="DNA GYRASE/TOPOISOMERASE SUBUNIT A"/>
    <property type="match status" value="1"/>
</dbReference>
<comment type="caution">
    <text evidence="1">The sequence shown here is derived from an EMBL/GenBank/DDBJ whole genome shotgun (WGS) entry which is preliminary data.</text>
</comment>
<accession>A0A0G1M2Y1</accession>